<dbReference type="PANTHER" id="PTHR37984">
    <property type="entry name" value="PROTEIN CBG26694"/>
    <property type="match status" value="1"/>
</dbReference>
<keyword evidence="4" id="KW-0255">Endonuclease</keyword>
<accession>A0ABM4UED1</accession>
<dbReference type="Pfam" id="PF17917">
    <property type="entry name" value="RT_RNaseH"/>
    <property type="match status" value="1"/>
</dbReference>
<evidence type="ECO:0000259" key="8">
    <source>
        <dbReference type="Pfam" id="PF00078"/>
    </source>
</evidence>
<dbReference type="InterPro" id="IPR041373">
    <property type="entry name" value="RT_RNaseH"/>
</dbReference>
<keyword evidence="2" id="KW-0548">Nucleotidyltransferase</keyword>
<evidence type="ECO:0000256" key="5">
    <source>
        <dbReference type="ARBA" id="ARBA00022801"/>
    </source>
</evidence>
<dbReference type="RefSeq" id="XP_071905637.1">
    <property type="nucleotide sequence ID" value="XM_072049536.1"/>
</dbReference>
<evidence type="ECO:0000313" key="10">
    <source>
        <dbReference type="Proteomes" id="UP001652660"/>
    </source>
</evidence>
<dbReference type="Proteomes" id="UP001652660">
    <property type="component" value="Chromosome 5e"/>
</dbReference>
<keyword evidence="3" id="KW-0540">Nuclease</keyword>
<keyword evidence="5" id="KW-0378">Hydrolase</keyword>
<evidence type="ECO:0000256" key="4">
    <source>
        <dbReference type="ARBA" id="ARBA00022759"/>
    </source>
</evidence>
<dbReference type="Gene3D" id="3.30.70.270">
    <property type="match status" value="2"/>
</dbReference>
<evidence type="ECO:0000256" key="2">
    <source>
        <dbReference type="ARBA" id="ARBA00022695"/>
    </source>
</evidence>
<evidence type="ECO:0000256" key="6">
    <source>
        <dbReference type="ARBA" id="ARBA00022918"/>
    </source>
</evidence>
<sequence length="716" mass="81675">MGENVSAVLQRKLPPKCGNPRPLKETGIIIQLADRTNAYPDGLVEHVLVKINELEVFKIVGKDELEVVLTKHLELETTSEVELTEKLKCTCVRIEISTEILEICIFGREGKTPGDYLSETVGNSRDKLILILREHKEAIGWTIADIKEISPSICIHRIKLEENAKPVRQTQRRFNPLMIEMVKKKILKLLDVGITYTISDNPCVSSIQVVSKKSGVTVEANQKGELVLVRYFQIAIVSVDQENTTFTCSFGTFAYRRMAFGLCNAPATFQRSMVSIFSEYVEKIIEVFMDDISVYGHSFDNCLNNLKLILLRCIETNLVVNWEKCHFMVEHGIVLGHVLSSKGIEVDQAKIDIISVLPYPAGVREVRYFFGHAGFYRRFIKDFLKVGAPLFKLLQNDTAFEFDARCERAFNKLKELLLTSPPIIQPLDWNLPFEIMCDDNDHAVRVVLGQRVGKIDYTIYYVSRVLNGAQLNHSTTEKELLAVIVALEKFRPYLLGIKVIVFSNHAALRYLMIKKDTKSRFIRWILLLQEFDLEIRDKRDSENLVTDHLSCIPVGEENVPLKDTFLDEQLFSLNSKVPWYVDLVNYIVTGNLPAGWSKTKRDKLKNDAKYFIWDDPYLWKRCTDQVMRRCLGVLNLQDHDLHLAFDMEFVDENCLEKMGVIERDNDTIRFILPGPIRAPSRRLFTRAGSFSTLGSANDTVGPSSSVPPPPMASNVE</sequence>
<feature type="domain" description="Reverse transcriptase" evidence="8">
    <location>
        <begin position="231"/>
        <end position="337"/>
    </location>
</feature>
<evidence type="ECO:0000256" key="1">
    <source>
        <dbReference type="ARBA" id="ARBA00022679"/>
    </source>
</evidence>
<feature type="domain" description="Reverse transcriptase RNase H-like" evidence="9">
    <location>
        <begin position="428"/>
        <end position="531"/>
    </location>
</feature>
<evidence type="ECO:0000256" key="3">
    <source>
        <dbReference type="ARBA" id="ARBA00022722"/>
    </source>
</evidence>
<dbReference type="PANTHER" id="PTHR37984:SF5">
    <property type="entry name" value="PROTEIN NYNRIN-LIKE"/>
    <property type="match status" value="1"/>
</dbReference>
<keyword evidence="10" id="KW-1185">Reference proteome</keyword>
<reference evidence="11" key="1">
    <citation type="submission" date="2025-08" db="UniProtKB">
        <authorList>
            <consortium name="RefSeq"/>
        </authorList>
    </citation>
    <scope>IDENTIFICATION</scope>
    <source>
        <tissue evidence="11">Leaves</tissue>
    </source>
</reference>
<evidence type="ECO:0000259" key="9">
    <source>
        <dbReference type="Pfam" id="PF17917"/>
    </source>
</evidence>
<keyword evidence="6" id="KW-0695">RNA-directed DNA polymerase</keyword>
<organism evidence="10 11">
    <name type="scientific">Coffea arabica</name>
    <name type="common">Arabian coffee</name>
    <dbReference type="NCBI Taxonomy" id="13443"/>
    <lineage>
        <taxon>Eukaryota</taxon>
        <taxon>Viridiplantae</taxon>
        <taxon>Streptophyta</taxon>
        <taxon>Embryophyta</taxon>
        <taxon>Tracheophyta</taxon>
        <taxon>Spermatophyta</taxon>
        <taxon>Magnoliopsida</taxon>
        <taxon>eudicotyledons</taxon>
        <taxon>Gunneridae</taxon>
        <taxon>Pentapetalae</taxon>
        <taxon>asterids</taxon>
        <taxon>lamiids</taxon>
        <taxon>Gentianales</taxon>
        <taxon>Rubiaceae</taxon>
        <taxon>Ixoroideae</taxon>
        <taxon>Gardenieae complex</taxon>
        <taxon>Bertiereae - Coffeeae clade</taxon>
        <taxon>Coffeeae</taxon>
        <taxon>Coffea</taxon>
    </lineage>
</organism>
<gene>
    <name evidence="11" type="primary">LOC140006867</name>
</gene>
<dbReference type="InterPro" id="IPR043502">
    <property type="entry name" value="DNA/RNA_pol_sf"/>
</dbReference>
<feature type="region of interest" description="Disordered" evidence="7">
    <location>
        <begin position="695"/>
        <end position="716"/>
    </location>
</feature>
<dbReference type="InterPro" id="IPR050951">
    <property type="entry name" value="Retrovirus_Pol_polyprotein"/>
</dbReference>
<keyword evidence="1" id="KW-0808">Transferase</keyword>
<dbReference type="Gene3D" id="3.10.20.370">
    <property type="match status" value="1"/>
</dbReference>
<evidence type="ECO:0008006" key="12">
    <source>
        <dbReference type="Google" id="ProtNLM"/>
    </source>
</evidence>
<proteinExistence type="predicted"/>
<dbReference type="CDD" id="cd09274">
    <property type="entry name" value="RNase_HI_RT_Ty3"/>
    <property type="match status" value="1"/>
</dbReference>
<dbReference type="InterPro" id="IPR000477">
    <property type="entry name" value="RT_dom"/>
</dbReference>
<dbReference type="Pfam" id="PF00078">
    <property type="entry name" value="RVT_1"/>
    <property type="match status" value="1"/>
</dbReference>
<dbReference type="SUPFAM" id="SSF56672">
    <property type="entry name" value="DNA/RNA polymerases"/>
    <property type="match status" value="1"/>
</dbReference>
<evidence type="ECO:0000313" key="11">
    <source>
        <dbReference type="RefSeq" id="XP_071905637.1"/>
    </source>
</evidence>
<dbReference type="CDD" id="cd01647">
    <property type="entry name" value="RT_LTR"/>
    <property type="match status" value="1"/>
</dbReference>
<dbReference type="GeneID" id="140006867"/>
<dbReference type="InterPro" id="IPR043128">
    <property type="entry name" value="Rev_trsase/Diguanyl_cyclase"/>
</dbReference>
<feature type="compositionally biased region" description="Pro residues" evidence="7">
    <location>
        <begin position="705"/>
        <end position="716"/>
    </location>
</feature>
<name>A0ABM4UED1_COFAR</name>
<dbReference type="Gene3D" id="3.10.10.10">
    <property type="entry name" value="HIV Type 1 Reverse Transcriptase, subunit A, domain 1"/>
    <property type="match status" value="2"/>
</dbReference>
<protein>
    <recommendedName>
        <fullName evidence="12">Reverse transcriptase</fullName>
    </recommendedName>
</protein>
<evidence type="ECO:0000256" key="7">
    <source>
        <dbReference type="SAM" id="MobiDB-lite"/>
    </source>
</evidence>